<dbReference type="PROSITE" id="PS50828">
    <property type="entry name" value="SMR"/>
    <property type="match status" value="1"/>
</dbReference>
<keyword evidence="2" id="KW-0255">Endonuclease</keyword>
<evidence type="ECO:0000313" key="3">
    <source>
        <dbReference type="Proteomes" id="UP001257659"/>
    </source>
</evidence>
<evidence type="ECO:0000313" key="2">
    <source>
        <dbReference type="EMBL" id="MDR6302214.1"/>
    </source>
</evidence>
<dbReference type="RefSeq" id="WP_309730621.1">
    <property type="nucleotide sequence ID" value="NZ_JAVDQA010000012.1"/>
</dbReference>
<name>A0ABU1K9D4_9FLAO</name>
<accession>A0ABU1K9D4</accession>
<keyword evidence="2" id="KW-0378">Hydrolase</keyword>
<dbReference type="InterPro" id="IPR002625">
    <property type="entry name" value="Smr_dom"/>
</dbReference>
<dbReference type="GO" id="GO:0004519">
    <property type="term" value="F:endonuclease activity"/>
    <property type="evidence" value="ECO:0007669"/>
    <property type="project" value="UniProtKB-KW"/>
</dbReference>
<organism evidence="2 3">
    <name type="scientific">Mesonia maritima</name>
    <dbReference type="NCBI Taxonomy" id="1793873"/>
    <lineage>
        <taxon>Bacteria</taxon>
        <taxon>Pseudomonadati</taxon>
        <taxon>Bacteroidota</taxon>
        <taxon>Flavobacteriia</taxon>
        <taxon>Flavobacteriales</taxon>
        <taxon>Flavobacteriaceae</taxon>
        <taxon>Mesonia</taxon>
    </lineage>
</organism>
<protein>
    <submittedName>
        <fullName evidence="2">DsDNA-specific endonuclease/ATPase MutS2</fullName>
    </submittedName>
</protein>
<reference evidence="2 3" key="1">
    <citation type="submission" date="2023-07" db="EMBL/GenBank/DDBJ databases">
        <title>Genomic Encyclopedia of Type Strains, Phase IV (KMG-IV): sequencing the most valuable type-strain genomes for metagenomic binning, comparative biology and taxonomic classification.</title>
        <authorList>
            <person name="Goeker M."/>
        </authorList>
    </citation>
    <scope>NUCLEOTIDE SEQUENCE [LARGE SCALE GENOMIC DNA]</scope>
    <source>
        <strain evidence="2 3">DSM 102814</strain>
    </source>
</reference>
<sequence>MTLNKGDLVEVIDEPIGGRILEIEGDEVVIETEEGFPMRFNITEIVKVATDEIKVDYDEMMEAMKEKKIKKKKTSSRIKPKERSAPPLEVDLHIHKLTDRDKNLSNFEMLNIQLDTARGQLEFAIRKRIQKVVFIHGVGQGVLRAELETLLSRYDNLKFYDADFQKYGVGATEVYIFQNP</sequence>
<dbReference type="Pfam" id="PF01713">
    <property type="entry name" value="Smr"/>
    <property type="match status" value="1"/>
</dbReference>
<proteinExistence type="predicted"/>
<dbReference type="Proteomes" id="UP001257659">
    <property type="component" value="Unassembled WGS sequence"/>
</dbReference>
<keyword evidence="3" id="KW-1185">Reference proteome</keyword>
<evidence type="ECO:0000259" key="1">
    <source>
        <dbReference type="PROSITE" id="PS50828"/>
    </source>
</evidence>
<dbReference type="Gene3D" id="3.30.1370.110">
    <property type="match status" value="1"/>
</dbReference>
<dbReference type="InterPro" id="IPR036063">
    <property type="entry name" value="Smr_dom_sf"/>
</dbReference>
<keyword evidence="2" id="KW-0540">Nuclease</keyword>
<dbReference type="EMBL" id="JAVDQA010000012">
    <property type="protein sequence ID" value="MDR6302214.1"/>
    <property type="molecule type" value="Genomic_DNA"/>
</dbReference>
<comment type="caution">
    <text evidence="2">The sequence shown here is derived from an EMBL/GenBank/DDBJ whole genome shotgun (WGS) entry which is preliminary data.</text>
</comment>
<gene>
    <name evidence="2" type="ORF">GGR31_002893</name>
</gene>
<feature type="domain" description="Smr" evidence="1">
    <location>
        <begin position="126"/>
        <end position="177"/>
    </location>
</feature>